<evidence type="ECO:0000313" key="2">
    <source>
        <dbReference type="EMBL" id="OAL10799.1"/>
    </source>
</evidence>
<dbReference type="AlphaFoldDB" id="A0A1A9QGD1"/>
<dbReference type="RefSeq" id="WP_187149635.1">
    <property type="nucleotide sequence ID" value="NZ_LWUJ01000003.1"/>
</dbReference>
<proteinExistence type="predicted"/>
<comment type="caution">
    <text evidence="2">The sequence shown here is derived from an EMBL/GenBank/DDBJ whole genome shotgun (WGS) entry which is preliminary data.</text>
</comment>
<name>A0A1A9QGD1_9MOLU</name>
<keyword evidence="1" id="KW-0472">Membrane</keyword>
<keyword evidence="1" id="KW-1133">Transmembrane helix</keyword>
<sequence length="119" mass="13801">MDNIAKSLIGLAITGITAAGGYYGWQNLSFKDSSTQEGWAQQNANWFNTKWKNFEKKVFLPENNDLWKEWHNLNTKLAEGESLTDYQIAKRFKEWCASQNTIFEGQNDFARLRAECKQL</sequence>
<feature type="transmembrane region" description="Helical" evidence="1">
    <location>
        <begin position="7"/>
        <end position="25"/>
    </location>
</feature>
<evidence type="ECO:0000256" key="1">
    <source>
        <dbReference type="SAM" id="Phobius"/>
    </source>
</evidence>
<protein>
    <submittedName>
        <fullName evidence="2">Uncharacterized protein</fullName>
    </submittedName>
</protein>
<dbReference type="Proteomes" id="UP000077623">
    <property type="component" value="Unassembled WGS sequence"/>
</dbReference>
<reference evidence="3" key="1">
    <citation type="submission" date="2016-04" db="EMBL/GenBank/DDBJ databases">
        <authorList>
            <person name="Quiroz-Castaneda R.E."/>
            <person name="Martinez-Ocampo F."/>
        </authorList>
    </citation>
    <scope>NUCLEOTIDE SEQUENCE [LARGE SCALE GENOMIC DNA]</scope>
    <source>
        <strain evidence="3">INIFAP01</strain>
    </source>
</reference>
<organism evidence="2 3">
    <name type="scientific">Candidatus Mycoplasma haematobovis</name>
    <dbReference type="NCBI Taxonomy" id="432608"/>
    <lineage>
        <taxon>Bacteria</taxon>
        <taxon>Bacillati</taxon>
        <taxon>Mycoplasmatota</taxon>
        <taxon>Mollicutes</taxon>
        <taxon>Mycoplasmataceae</taxon>
        <taxon>Mycoplasma</taxon>
    </lineage>
</organism>
<gene>
    <name evidence="2" type="ORF">A6V39_05690</name>
</gene>
<evidence type="ECO:0000313" key="3">
    <source>
        <dbReference type="Proteomes" id="UP000077623"/>
    </source>
</evidence>
<keyword evidence="3" id="KW-1185">Reference proteome</keyword>
<keyword evidence="1" id="KW-0812">Transmembrane</keyword>
<dbReference type="EMBL" id="LWUJ01000003">
    <property type="protein sequence ID" value="OAL10799.1"/>
    <property type="molecule type" value="Genomic_DNA"/>
</dbReference>
<accession>A0A1A9QGD1</accession>